<dbReference type="PANTHER" id="PTHR46613:SF1">
    <property type="entry name" value="RADIAL SPOKE HEAD 10 HOMOLOG B-RELATED"/>
    <property type="match status" value="1"/>
</dbReference>
<accession>A0AAW1A1P5</accession>
<comment type="caution">
    <text evidence="10">The sequence shown here is derived from an EMBL/GenBank/DDBJ whole genome shotgun (WGS) entry which is preliminary data.</text>
</comment>
<dbReference type="GO" id="GO:0031514">
    <property type="term" value="C:motile cilium"/>
    <property type="evidence" value="ECO:0007669"/>
    <property type="project" value="UniProtKB-SubCell"/>
</dbReference>
<dbReference type="Proteomes" id="UP001432146">
    <property type="component" value="Unassembled WGS sequence"/>
</dbReference>
<dbReference type="InterPro" id="IPR003409">
    <property type="entry name" value="MORN"/>
</dbReference>
<protein>
    <submittedName>
        <fullName evidence="10">Uncharacterized protein</fullName>
    </submittedName>
</protein>
<keyword evidence="11" id="KW-1185">Reference proteome</keyword>
<evidence type="ECO:0000256" key="4">
    <source>
        <dbReference type="ARBA" id="ARBA00022737"/>
    </source>
</evidence>
<gene>
    <name evidence="10" type="ORF">QLX08_005138</name>
</gene>
<evidence type="ECO:0000256" key="9">
    <source>
        <dbReference type="SAM" id="MobiDB-lite"/>
    </source>
</evidence>
<evidence type="ECO:0000256" key="3">
    <source>
        <dbReference type="ARBA" id="ARBA00022490"/>
    </source>
</evidence>
<dbReference type="PANTHER" id="PTHR46613">
    <property type="entry name" value="RADIAL SPOKE HEAD 10 HOMOLOG B-RELATED"/>
    <property type="match status" value="1"/>
</dbReference>
<feature type="region of interest" description="Disordered" evidence="9">
    <location>
        <begin position="115"/>
        <end position="141"/>
    </location>
</feature>
<reference evidence="10 11" key="1">
    <citation type="submission" date="2024-05" db="EMBL/GenBank/DDBJ databases">
        <title>The nuclear and mitochondrial genome assemblies of Tetragonisca angustula (Apidae: Meliponini), a tiny yet remarkable pollinator in the Neotropics.</title>
        <authorList>
            <person name="Ferrari R."/>
            <person name="Ricardo P.C."/>
            <person name="Dias F.C."/>
            <person name="Araujo N.S."/>
            <person name="Soares D.O."/>
            <person name="Zhou Q.-S."/>
            <person name="Zhu C.-D."/>
            <person name="Coutinho L."/>
            <person name="Airas M.C."/>
            <person name="Batista T.M."/>
        </authorList>
    </citation>
    <scope>NUCLEOTIDE SEQUENCE [LARGE SCALE GENOMIC DNA]</scope>
    <source>
        <strain evidence="10">ASF017062</strain>
        <tissue evidence="10">Abdomen</tissue>
    </source>
</reference>
<sequence length="864" mass="100274">MNVMLKEFISRKCRKKVIDLKSYDEEEEEDEEEELEDIGEKESEIIEELAFEDILADKRRKYSAKEEFIYLLYNDILKYFVIEWDGKHLRKKPKKILETDESRSSYYEEDIGKGEDYKDANELEENNNNSKEYNNDTDKSNSISSWKLTLPDEFANIKFINNNTYSGRISRKMMEGEGVYRWSNGAQYKGEFEQNLMHGKGLLEWNNVCWYEGDFMNGYRHGRGIMVDGENRYMYTGQWYMGQRHGKGYSRYRDNGSYDGDWLMNEMNGTGLRIYPSGARYMGQWKNGIRDGIGTMVWSNGNLYRGEWKCGAMNGYGEYIWNGFFNKTFTWPQEASYVGYWRHGMRHGKGEIKLNSVGGAKYSGYWKDNKKHGYGIIIGSNGEKFEFDPLFLNDILCAPNVVADNLENKIETENKKECVRTVKEIKPLFIEKPDQLTETLATPILKPEQFLDLFYYIARLLDPKSLEPSLVLSTSSGKCYSCENESCSCLTHSVSIDTTTSEENDISQTNASKEMIDSNWRYEECWTYNCLMFHMFRLRQIYNDYAKLFAKSAPKCNLAMSKLCLWQLWRDCGIHEKGFNLVEIDSYIAKNETTGIKDPHHPFEKIEIWQFLHALLETSWHLYTKHNDIEIEEMNGKLAGGLHRFLKNDVYPNAGDHIGSLCYENQDLLPIYCVFELYQQIGYPPSARDLLRATCNLKGTANSSTTVEAMKNFPDGINFVTVGEKVSYLLKLDDIFVLPDCMIDVSRKNENLYTNELLVFGQLGISKMTEIMTQICPGIKDASSGIIINMDYKLTFLEFYEIILEATKELLSLKKEIVKLLQTKKIEEELASFKTNNLQRRDDSQVSEQSSIKKVSKIRKGTLI</sequence>
<dbReference type="EMBL" id="JAWNGG020000083">
    <property type="protein sequence ID" value="KAK9303087.1"/>
    <property type="molecule type" value="Genomic_DNA"/>
</dbReference>
<keyword evidence="7" id="KW-0206">Cytoskeleton</keyword>
<evidence type="ECO:0000313" key="10">
    <source>
        <dbReference type="EMBL" id="KAK9303087.1"/>
    </source>
</evidence>
<dbReference type="AlphaFoldDB" id="A0AAW1A1P5"/>
<evidence type="ECO:0000256" key="5">
    <source>
        <dbReference type="ARBA" id="ARBA00022846"/>
    </source>
</evidence>
<dbReference type="Gene3D" id="2.20.110.10">
    <property type="entry name" value="Histone H3 K4-specific methyltransferase SET7/9 N-terminal domain"/>
    <property type="match status" value="3"/>
</dbReference>
<dbReference type="SUPFAM" id="SSF82185">
    <property type="entry name" value="Histone H3 K4-specific methyltransferase SET7/9 N-terminal domain"/>
    <property type="match status" value="3"/>
</dbReference>
<keyword evidence="4" id="KW-0677">Repeat</keyword>
<evidence type="ECO:0000256" key="2">
    <source>
        <dbReference type="ARBA" id="ARBA00004430"/>
    </source>
</evidence>
<evidence type="ECO:0000256" key="6">
    <source>
        <dbReference type="ARBA" id="ARBA00023069"/>
    </source>
</evidence>
<name>A0AAW1A1P5_9HYME</name>
<dbReference type="SMART" id="SM00698">
    <property type="entry name" value="MORN"/>
    <property type="match status" value="9"/>
</dbReference>
<dbReference type="GO" id="GO:0005930">
    <property type="term" value="C:axoneme"/>
    <property type="evidence" value="ECO:0007669"/>
    <property type="project" value="UniProtKB-SubCell"/>
</dbReference>
<keyword evidence="6" id="KW-0969">Cilium</keyword>
<dbReference type="Pfam" id="PF02493">
    <property type="entry name" value="MORN"/>
    <property type="match status" value="9"/>
</dbReference>
<keyword evidence="3" id="KW-0963">Cytoplasm</keyword>
<evidence type="ECO:0000256" key="7">
    <source>
        <dbReference type="ARBA" id="ARBA00023212"/>
    </source>
</evidence>
<keyword evidence="5" id="KW-0282">Flagellum</keyword>
<comment type="subcellular location">
    <subcellularLocation>
        <location evidence="1">Cell projection</location>
        <location evidence="1">Cilium</location>
        <location evidence="1">Flagellum</location>
    </subcellularLocation>
    <subcellularLocation>
        <location evidence="2">Cytoplasm</location>
        <location evidence="2">Cytoskeleton</location>
        <location evidence="2">Cilium axoneme</location>
    </subcellularLocation>
</comment>
<keyword evidence="8" id="KW-0966">Cell projection</keyword>
<proteinExistence type="predicted"/>
<evidence type="ECO:0000256" key="8">
    <source>
        <dbReference type="ARBA" id="ARBA00023273"/>
    </source>
</evidence>
<evidence type="ECO:0000313" key="11">
    <source>
        <dbReference type="Proteomes" id="UP001432146"/>
    </source>
</evidence>
<organism evidence="10 11">
    <name type="scientific">Tetragonisca angustula</name>
    <dbReference type="NCBI Taxonomy" id="166442"/>
    <lineage>
        <taxon>Eukaryota</taxon>
        <taxon>Metazoa</taxon>
        <taxon>Ecdysozoa</taxon>
        <taxon>Arthropoda</taxon>
        <taxon>Hexapoda</taxon>
        <taxon>Insecta</taxon>
        <taxon>Pterygota</taxon>
        <taxon>Neoptera</taxon>
        <taxon>Endopterygota</taxon>
        <taxon>Hymenoptera</taxon>
        <taxon>Apocrita</taxon>
        <taxon>Aculeata</taxon>
        <taxon>Apoidea</taxon>
        <taxon>Anthophila</taxon>
        <taxon>Apidae</taxon>
        <taxon>Tetragonisca</taxon>
    </lineage>
</organism>
<evidence type="ECO:0000256" key="1">
    <source>
        <dbReference type="ARBA" id="ARBA00004230"/>
    </source>
</evidence>